<evidence type="ECO:0000256" key="1">
    <source>
        <dbReference type="SAM" id="MobiDB-lite"/>
    </source>
</evidence>
<dbReference type="KEGG" id="scac:106081686"/>
<feature type="chain" id="PRO_5009327224" evidence="2">
    <location>
        <begin position="23"/>
        <end position="345"/>
    </location>
</feature>
<sequence>MKLTSCLLFVFLGTMLFLKVDGAAKSVQKRGVMDNLNEGLKFAGQMLGVNTAADVANLVAKAFSTTNNRGKPDLFSLIQKGLQAIPSSAPSTSSEEQNKQTEKRQTAENLRDYNHDKDRSEEVSSSTTKEKNGVNLSTTQFVTNMLRMVGFDATKLGALAINVLIMVASTIGTTLLGNTRPQRTKDHYSSPTEYNNAETGPEEQYSPNDHQPRELKEGTPLDWFLQNPSNKMKTLLDQAIDSNLSDRIIDMIESYETEEGRTSCVKMLMCKSSPFIWGMQKSLKQRIRGDASDGKESMENKKPFNVESFYTHMPSVEEFREHSAKCDQLYSEYCNTTNLQRPQRR</sequence>
<gene>
    <name evidence="3" type="primary">106081686</name>
</gene>
<name>A0A1I8PUD5_STOCA</name>
<accession>A0A1I8PUD5</accession>
<protein>
    <submittedName>
        <fullName evidence="3">Uncharacterized protein</fullName>
    </submittedName>
</protein>
<feature type="compositionally biased region" description="Polar residues" evidence="1">
    <location>
        <begin position="86"/>
        <end position="95"/>
    </location>
</feature>
<keyword evidence="2" id="KW-0732">Signal</keyword>
<keyword evidence="4" id="KW-1185">Reference proteome</keyword>
<feature type="compositionally biased region" description="Basic and acidic residues" evidence="1">
    <location>
        <begin position="96"/>
        <end position="131"/>
    </location>
</feature>
<evidence type="ECO:0000313" key="3">
    <source>
        <dbReference type="EnsemblMetazoa" id="SCAU011209-PA"/>
    </source>
</evidence>
<dbReference type="AlphaFoldDB" id="A0A1I8PUD5"/>
<dbReference type="EnsemblMetazoa" id="SCAU011209-RA">
    <property type="protein sequence ID" value="SCAU011209-PA"/>
    <property type="gene ID" value="SCAU011209"/>
</dbReference>
<feature type="region of interest" description="Disordered" evidence="1">
    <location>
        <begin position="176"/>
        <end position="216"/>
    </location>
</feature>
<feature type="compositionally biased region" description="Polar residues" evidence="1">
    <location>
        <begin position="189"/>
        <end position="198"/>
    </location>
</feature>
<organism evidence="3 4">
    <name type="scientific">Stomoxys calcitrans</name>
    <name type="common">Stable fly</name>
    <name type="synonym">Conops calcitrans</name>
    <dbReference type="NCBI Taxonomy" id="35570"/>
    <lineage>
        <taxon>Eukaryota</taxon>
        <taxon>Metazoa</taxon>
        <taxon>Ecdysozoa</taxon>
        <taxon>Arthropoda</taxon>
        <taxon>Hexapoda</taxon>
        <taxon>Insecta</taxon>
        <taxon>Pterygota</taxon>
        <taxon>Neoptera</taxon>
        <taxon>Endopterygota</taxon>
        <taxon>Diptera</taxon>
        <taxon>Brachycera</taxon>
        <taxon>Muscomorpha</taxon>
        <taxon>Muscoidea</taxon>
        <taxon>Muscidae</taxon>
        <taxon>Stomoxys</taxon>
    </lineage>
</organism>
<dbReference type="Proteomes" id="UP000095300">
    <property type="component" value="Unassembled WGS sequence"/>
</dbReference>
<evidence type="ECO:0000256" key="2">
    <source>
        <dbReference type="SAM" id="SignalP"/>
    </source>
</evidence>
<feature type="signal peptide" evidence="2">
    <location>
        <begin position="1"/>
        <end position="22"/>
    </location>
</feature>
<evidence type="ECO:0000313" key="4">
    <source>
        <dbReference type="Proteomes" id="UP000095300"/>
    </source>
</evidence>
<proteinExistence type="predicted"/>
<feature type="region of interest" description="Disordered" evidence="1">
    <location>
        <begin position="86"/>
        <end position="131"/>
    </location>
</feature>
<reference evidence="3" key="1">
    <citation type="submission" date="2020-05" db="UniProtKB">
        <authorList>
            <consortium name="EnsemblMetazoa"/>
        </authorList>
    </citation>
    <scope>IDENTIFICATION</scope>
    <source>
        <strain evidence="3">USDA</strain>
    </source>
</reference>
<dbReference type="OrthoDB" id="6575720at2759"/>
<dbReference type="VEuPathDB" id="VectorBase:SCAU011209"/>